<dbReference type="InterPro" id="IPR028350">
    <property type="entry name" value="DNAC/IstB-like"/>
</dbReference>
<proteinExistence type="predicted"/>
<keyword evidence="2" id="KW-0547">Nucleotide-binding</keyword>
<dbReference type="Pfam" id="PF01695">
    <property type="entry name" value="IstB_IS21"/>
    <property type="match status" value="1"/>
</dbReference>
<keyword evidence="2" id="KW-0067">ATP-binding</keyword>
<dbReference type="Gene3D" id="3.40.50.300">
    <property type="entry name" value="P-loop containing nucleotide triphosphate hydrolases"/>
    <property type="match status" value="1"/>
</dbReference>
<dbReference type="PANTHER" id="PTHR30050">
    <property type="entry name" value="CHROMOSOMAL REPLICATION INITIATOR PROTEIN DNAA"/>
    <property type="match status" value="1"/>
</dbReference>
<organism evidence="2 3">
    <name type="scientific">Corynebacterium lemuris</name>
    <dbReference type="NCBI Taxonomy" id="1859292"/>
    <lineage>
        <taxon>Bacteria</taxon>
        <taxon>Bacillati</taxon>
        <taxon>Actinomycetota</taxon>
        <taxon>Actinomycetes</taxon>
        <taxon>Mycobacteriales</taxon>
        <taxon>Corynebacteriaceae</taxon>
        <taxon>Corynebacterium</taxon>
    </lineage>
</organism>
<feature type="domain" description="IstB-like ATP-binding" evidence="1">
    <location>
        <begin position="16"/>
        <end position="247"/>
    </location>
</feature>
<sequence>MDPNLHLDDTWLDTFTKLRMTAFGQTVIDIANNADFDEWTFSQKIAFALDKEVTARAERRVEKLLKASRSPHPDACVEDIDYRPDRNLSRELTTRLGSCQWVAKASNVIILGKSSVGKTYLALALLNAACRRDYTARFFRTDDLAAQLAVMDYHDPKRLQFVTQITTTDLLVLDDFLTTPISPDTANMLFNILSAREGRGSTLVTSQFNPEEWYTSMADKVVAESLLNRLVCGAEIISLDGPNMRLSPTMVR</sequence>
<dbReference type="GO" id="GO:0005524">
    <property type="term" value="F:ATP binding"/>
    <property type="evidence" value="ECO:0007669"/>
    <property type="project" value="UniProtKB-KW"/>
</dbReference>
<evidence type="ECO:0000313" key="2">
    <source>
        <dbReference type="EMBL" id="MCS5480583.1"/>
    </source>
</evidence>
<dbReference type="InterPro" id="IPR002611">
    <property type="entry name" value="IstB_ATP-bd"/>
</dbReference>
<comment type="caution">
    <text evidence="2">The sequence shown here is derived from an EMBL/GenBank/DDBJ whole genome shotgun (WGS) entry which is preliminary data.</text>
</comment>
<protein>
    <submittedName>
        <fullName evidence="2">ATP-binding protein</fullName>
    </submittedName>
</protein>
<accession>A0ABT2FZA6</accession>
<dbReference type="PANTHER" id="PTHR30050:SF4">
    <property type="entry name" value="ATP-BINDING PROTEIN RV3427C IN INSERTION SEQUENCE-RELATED"/>
    <property type="match status" value="1"/>
</dbReference>
<dbReference type="PIRSF" id="PIRSF003073">
    <property type="entry name" value="DNAC_TnpB_IstB"/>
    <property type="match status" value="1"/>
</dbReference>
<evidence type="ECO:0000313" key="3">
    <source>
        <dbReference type="Proteomes" id="UP001205965"/>
    </source>
</evidence>
<reference evidence="2 3" key="1">
    <citation type="submission" date="2022-08" db="EMBL/GenBank/DDBJ databases">
        <title>YIM 101645 draft genome.</title>
        <authorList>
            <person name="Chen X."/>
        </authorList>
    </citation>
    <scope>NUCLEOTIDE SEQUENCE [LARGE SCALE GENOMIC DNA]</scope>
    <source>
        <strain evidence="2 3">YIM 101645</strain>
    </source>
</reference>
<dbReference type="InterPro" id="IPR027417">
    <property type="entry name" value="P-loop_NTPase"/>
</dbReference>
<gene>
    <name evidence="2" type="ORF">NYP18_13075</name>
</gene>
<dbReference type="SUPFAM" id="SSF52540">
    <property type="entry name" value="P-loop containing nucleoside triphosphate hydrolases"/>
    <property type="match status" value="1"/>
</dbReference>
<dbReference type="EMBL" id="JANWTC010000012">
    <property type="protein sequence ID" value="MCS5480583.1"/>
    <property type="molecule type" value="Genomic_DNA"/>
</dbReference>
<name>A0ABT2FZA6_9CORY</name>
<evidence type="ECO:0000259" key="1">
    <source>
        <dbReference type="Pfam" id="PF01695"/>
    </source>
</evidence>
<keyword evidence="3" id="KW-1185">Reference proteome</keyword>
<dbReference type="RefSeq" id="WP_259428644.1">
    <property type="nucleotide sequence ID" value="NZ_JANWTC010000012.1"/>
</dbReference>
<dbReference type="Proteomes" id="UP001205965">
    <property type="component" value="Unassembled WGS sequence"/>
</dbReference>